<keyword evidence="2" id="KW-0472">Membrane</keyword>
<keyword evidence="4" id="KW-1185">Reference proteome</keyword>
<keyword evidence="2" id="KW-0812">Transmembrane</keyword>
<protein>
    <submittedName>
        <fullName evidence="3">Uncharacterized protein</fullName>
    </submittedName>
</protein>
<organism evidence="3 4">
    <name type="scientific">Atlanticothrix silvestris CENA357</name>
    <dbReference type="NCBI Taxonomy" id="1725252"/>
    <lineage>
        <taxon>Bacteria</taxon>
        <taxon>Bacillati</taxon>
        <taxon>Cyanobacteriota</taxon>
        <taxon>Cyanophyceae</taxon>
        <taxon>Nostocales</taxon>
        <taxon>Nodulariaceae</taxon>
        <taxon>Atlanticothrix</taxon>
        <taxon>Atlanticothrix silvestris</taxon>
    </lineage>
</organism>
<feature type="transmembrane region" description="Helical" evidence="2">
    <location>
        <begin position="12"/>
        <end position="32"/>
    </location>
</feature>
<dbReference type="AlphaFoldDB" id="A0A8J7L5B6"/>
<evidence type="ECO:0000313" key="3">
    <source>
        <dbReference type="EMBL" id="MBH8555879.1"/>
    </source>
</evidence>
<proteinExistence type="predicted"/>
<accession>A0A8J7L5B6</accession>
<sequence length="123" mass="13932">MKYFFSRLQNILLRQVLIVFLIASTFLGFISYGNNIAVAQADVKTPEGIYYKGTPDGNNGQVDNAQSNLKGAVNNVREKLNLDEPIPQSTKRFFKSAERRTEKAVEPLTKTPEGYYQTPQRSR</sequence>
<evidence type="ECO:0000256" key="2">
    <source>
        <dbReference type="SAM" id="Phobius"/>
    </source>
</evidence>
<feature type="region of interest" description="Disordered" evidence="1">
    <location>
        <begin position="100"/>
        <end position="123"/>
    </location>
</feature>
<keyword evidence="2" id="KW-1133">Transmembrane helix</keyword>
<evidence type="ECO:0000256" key="1">
    <source>
        <dbReference type="SAM" id="MobiDB-lite"/>
    </source>
</evidence>
<dbReference type="EMBL" id="JAECZB010000099">
    <property type="protein sequence ID" value="MBH8555879.1"/>
    <property type="molecule type" value="Genomic_DNA"/>
</dbReference>
<dbReference type="RefSeq" id="WP_214442085.1">
    <property type="nucleotide sequence ID" value="NZ_JAECZB010000099.1"/>
</dbReference>
<dbReference type="Proteomes" id="UP000599391">
    <property type="component" value="Unassembled WGS sequence"/>
</dbReference>
<reference evidence="3 4" key="1">
    <citation type="journal article" date="2021" name="Int. J. Syst. Evol. Microbiol.">
        <title>Amazonocrinis nigriterrae gen. nov., sp. nov., Atlanticothrix silvestris gen. nov., sp. nov. and Dendronalium phyllosphericum gen. nov., sp. nov., nostocacean cyanobacteria from Brazilian environments.</title>
        <authorList>
            <person name="Alvarenga D.O."/>
            <person name="Andreote A.P.D."/>
            <person name="Branco L.H.Z."/>
            <person name="Delbaje E."/>
            <person name="Cruz R.B."/>
            <person name="Varani A.M."/>
            <person name="Fiore M.F."/>
        </authorList>
    </citation>
    <scope>NUCLEOTIDE SEQUENCE [LARGE SCALE GENOMIC DNA]</scope>
    <source>
        <strain evidence="3 4">CENA357</strain>
    </source>
</reference>
<evidence type="ECO:0000313" key="4">
    <source>
        <dbReference type="Proteomes" id="UP000599391"/>
    </source>
</evidence>
<gene>
    <name evidence="3" type="ORF">I8751_26760</name>
</gene>
<name>A0A8J7L5B6_9CYAN</name>
<comment type="caution">
    <text evidence="3">The sequence shown here is derived from an EMBL/GenBank/DDBJ whole genome shotgun (WGS) entry which is preliminary data.</text>
</comment>